<accession>A0A915CDX7</accession>
<dbReference type="Pfam" id="PF23674">
    <property type="entry name" value="RYYR-CCHC"/>
    <property type="match status" value="1"/>
</dbReference>
<protein>
    <recommendedName>
        <fullName evidence="2">RYYR-CCHC domain-containing protein</fullName>
    </recommendedName>
</protein>
<evidence type="ECO:0000313" key="4">
    <source>
        <dbReference type="WBParaSite" id="PgR138_g003_t01"/>
    </source>
</evidence>
<dbReference type="Proteomes" id="UP000887569">
    <property type="component" value="Unplaced"/>
</dbReference>
<keyword evidence="3" id="KW-1185">Reference proteome</keyword>
<dbReference type="AlphaFoldDB" id="A0A915CDX7"/>
<feature type="domain" description="RYYR-CCHC" evidence="2">
    <location>
        <begin position="38"/>
        <end position="78"/>
    </location>
</feature>
<sequence>SEDYGEPFYVEAHGGKNDVILYRSKADPNLAIEFFFRSSSKDGRSRYYRCTKCWYLYKMKRGTCATLIVRDGRIVTDPENPGVPHQCDFRPLEAVTANRASIAGRKRRMKFEHGTIMPWERYDDISSGVCGSARSDICDGEEALRKEAAAEIHQEDSSFQARTNSFHHPAKMSSPSTSQTSLEPAEANSLQSSIKVEEDGNSPSQSTTFAPCTSRSAEFVALLNAAFADSMQKRNEEALKKLQEAIRMKEGFDTDDVSLVDNAFACQMNKTIDLAEKTRICEMWLNALREILPAESTRWISHYQFSVYYCFHMIGLFSLRTQTFIDRKRFFDLSQVIFKDLLVCCGKIRETVEEIIASKLDILLSLSFIGAQYCDVSDEESANFIENELHAIEDLVKGNYPAETAALMVQKVYRIGNNLEKQRNALVERNAIAEHALGTVS</sequence>
<proteinExistence type="predicted"/>
<evidence type="ECO:0000313" key="3">
    <source>
        <dbReference type="Proteomes" id="UP000887569"/>
    </source>
</evidence>
<feature type="region of interest" description="Disordered" evidence="1">
    <location>
        <begin position="166"/>
        <end position="209"/>
    </location>
</feature>
<reference evidence="4" key="1">
    <citation type="submission" date="2022-11" db="UniProtKB">
        <authorList>
            <consortium name="WormBaseParasite"/>
        </authorList>
    </citation>
    <scope>IDENTIFICATION</scope>
</reference>
<name>A0A915CDX7_PARUN</name>
<dbReference type="WBParaSite" id="PgR138_g003_t01">
    <property type="protein sequence ID" value="PgR138_g003_t01"/>
    <property type="gene ID" value="PgR138_g003"/>
</dbReference>
<evidence type="ECO:0000256" key="1">
    <source>
        <dbReference type="SAM" id="MobiDB-lite"/>
    </source>
</evidence>
<feature type="compositionally biased region" description="Polar residues" evidence="1">
    <location>
        <begin position="173"/>
        <end position="194"/>
    </location>
</feature>
<evidence type="ECO:0000259" key="2">
    <source>
        <dbReference type="Pfam" id="PF23674"/>
    </source>
</evidence>
<organism evidence="3 4">
    <name type="scientific">Parascaris univalens</name>
    <name type="common">Nematode worm</name>
    <dbReference type="NCBI Taxonomy" id="6257"/>
    <lineage>
        <taxon>Eukaryota</taxon>
        <taxon>Metazoa</taxon>
        <taxon>Ecdysozoa</taxon>
        <taxon>Nematoda</taxon>
        <taxon>Chromadorea</taxon>
        <taxon>Rhabditida</taxon>
        <taxon>Spirurina</taxon>
        <taxon>Ascaridomorpha</taxon>
        <taxon>Ascaridoidea</taxon>
        <taxon>Ascarididae</taxon>
        <taxon>Parascaris</taxon>
    </lineage>
</organism>
<dbReference type="InterPro" id="IPR057001">
    <property type="entry name" value="RYYR-CCHC"/>
</dbReference>